<keyword evidence="2" id="KW-0677">Repeat</keyword>
<dbReference type="PROSITE" id="PS50158">
    <property type="entry name" value="ZF_CCHC"/>
    <property type="match status" value="4"/>
</dbReference>
<feature type="domain" description="CCHC-type" evidence="8">
    <location>
        <begin position="1186"/>
        <end position="1200"/>
    </location>
</feature>
<feature type="domain" description="CCHC-type" evidence="8">
    <location>
        <begin position="1352"/>
        <end position="1366"/>
    </location>
</feature>
<evidence type="ECO:0000256" key="6">
    <source>
        <dbReference type="SAM" id="Coils"/>
    </source>
</evidence>
<evidence type="ECO:0000256" key="4">
    <source>
        <dbReference type="ARBA" id="ARBA00022833"/>
    </source>
</evidence>
<dbReference type="SUPFAM" id="SSF57756">
    <property type="entry name" value="Retrovirus zinc finger-like domains"/>
    <property type="match status" value="2"/>
</dbReference>
<keyword evidence="4" id="KW-0862">Zinc</keyword>
<evidence type="ECO:0000256" key="7">
    <source>
        <dbReference type="SAM" id="MobiDB-lite"/>
    </source>
</evidence>
<evidence type="ECO:0000256" key="2">
    <source>
        <dbReference type="ARBA" id="ARBA00022737"/>
    </source>
</evidence>
<evidence type="ECO:0000256" key="1">
    <source>
        <dbReference type="ARBA" id="ARBA00022723"/>
    </source>
</evidence>
<dbReference type="GO" id="GO:0003676">
    <property type="term" value="F:nucleic acid binding"/>
    <property type="evidence" value="ECO:0007669"/>
    <property type="project" value="InterPro"/>
</dbReference>
<feature type="domain" description="CCHC-type" evidence="8">
    <location>
        <begin position="1375"/>
        <end position="1390"/>
    </location>
</feature>
<dbReference type="GO" id="GO:0008270">
    <property type="term" value="F:zinc ion binding"/>
    <property type="evidence" value="ECO:0007669"/>
    <property type="project" value="UniProtKB-KW"/>
</dbReference>
<dbReference type="InterPro" id="IPR001878">
    <property type="entry name" value="Znf_CCHC"/>
</dbReference>
<dbReference type="InterPro" id="IPR036875">
    <property type="entry name" value="Znf_CCHC_sf"/>
</dbReference>
<dbReference type="Pfam" id="PF00098">
    <property type="entry name" value="zf-CCHC"/>
    <property type="match status" value="4"/>
</dbReference>
<dbReference type="Proteomes" id="UP001153636">
    <property type="component" value="Chromosome 8"/>
</dbReference>
<accession>A0A9P0DDZ9</accession>
<sequence length="1435" mass="166169">MRGSAQTDSSSLATRGTYMEKNQTFLIKLVASGRDQTDVNTLTTGTSKKDDHHALGKKPTEELVNPIGDKMETETENTNAEVFYDPNQDGGNNGTMDGKTIDRTTQNNESGVFKRKDSIFRTPPPLRRADSLNLENTSQEPKRKRDDTPEKTKTEFEIFIKKMETERNKLTDLIKKATEQTQQLASLITTIPNTKKEIKNAIHKVESYTQKMTENTGFIDQLIEELHAPSSKRTTVAPKKIMCEMGTQTVSNQQLEKERRVMNIEKAMDLEMDDDRLQEELELQWPEDAFKKCKIHKEAITGEEENLLFIMKAGETKNNLLLRKLKERNPQLRKYVEENKLSVGNMVGGIAKSGIFGDKMAESAVELITYIALTEGLNTVVDRIKMKENLVKIKQSADRKPLSHIWCLIDQNISYGVARNTLEYIGRKLDISFKVVTGKNRAHTVDGDEEINWELVKSKRENNEETILIKPTGNASFADILKDMKKDIKTEGITIERINKTSSGNLQLKIRGKDEKDRKTFTTALNTTLSNVAQVDVKTKGKTFMILDIDETVREEDIRQVLKREMNNDNFVDESHIKLAEKANNKGYKYAFITMQPDAAGYITRKKRIGEGWNRWRIRELDPVERCRKCHRIGHRGEHYQWNEDSDPSVRRNSLRRTPTRTLSITSVSDEDDNTAGEKRKRIGTPVKSDAEKKDLIRRAESEYLVLKDIIKKMTEETKTLRTMITEIPNTKKEIKNAIKKMDNLTKKLPMATDIVAELMEEIKTEETREKRERTETNLHHENKVETKEISIQTDPIQDSTRMQAETKEIATQTLSQKEEEEQEIKKRIENEIGKKLTENELKDLFDLPWPEDIYRCCTLKKPEADDKDLEDIVIFMNKGEAVENKVIKAAMARNPQLERVIKEDKIEAGRMFCSVTTNGIIGDENEVEDSTNRYMYLIVLENGGKTSADRENLDGNIEKVIRLMEKNGGVNTVAITSEQVEEENVRKMLEYKLRRENKKIPLYEKKSKTWWKDAKRPKEQNRDTFIIKPHTGTTYADLIKNMKREVNAKQIMIERINKTEKGDIYVKIKDKDEKNRQRFKDELTQKLDNIATVSVRQRNKTVMMLDIDDTVEEQEIRDAIHMELTELGEPQTDIQIKLSEKANKYGVRYAFITIQENGANLLIRRNVIGDGWNRWRIREIINPSKCYKCHRVGHKAKECTVEERESTCHKCGKMGHLKKDCKNEPRCYLCKEEGHDKDEKNRQRFKDELTQKLDNIATVSVRQRNKTVMMLDIDDTVEEQEIRDAIHMELTELGEPQTDIQIKLSEKANKYGVRYAFITIQENGANLLIRRNVIGDGWNRWRIREIINPSKCYKCHRVGHKAKECTVEERESTCHKCGKMGHLKKDCKNEPRCYLCKEEGHIHIQTTNNFINMLRRQGLPPLASIPYLLQIKKE</sequence>
<proteinExistence type="predicted"/>
<name>A0A9P0DDZ9_9CUCU</name>
<dbReference type="SMART" id="SM00343">
    <property type="entry name" value="ZnF_C2HC"/>
    <property type="match status" value="6"/>
</dbReference>
<organism evidence="9 10">
    <name type="scientific">Psylliodes chrysocephalus</name>
    <dbReference type="NCBI Taxonomy" id="3402493"/>
    <lineage>
        <taxon>Eukaryota</taxon>
        <taxon>Metazoa</taxon>
        <taxon>Ecdysozoa</taxon>
        <taxon>Arthropoda</taxon>
        <taxon>Hexapoda</taxon>
        <taxon>Insecta</taxon>
        <taxon>Pterygota</taxon>
        <taxon>Neoptera</taxon>
        <taxon>Endopterygota</taxon>
        <taxon>Coleoptera</taxon>
        <taxon>Polyphaga</taxon>
        <taxon>Cucujiformia</taxon>
        <taxon>Chrysomeloidea</taxon>
        <taxon>Chrysomelidae</taxon>
        <taxon>Galerucinae</taxon>
        <taxon>Alticini</taxon>
        <taxon>Psylliodes</taxon>
    </lineage>
</organism>
<feature type="compositionally biased region" description="Basic and acidic residues" evidence="7">
    <location>
        <begin position="47"/>
        <end position="61"/>
    </location>
</feature>
<dbReference type="PANTHER" id="PTHR47103:SF8">
    <property type="entry name" value="DNA-BINDING PROTEIN"/>
    <property type="match status" value="1"/>
</dbReference>
<feature type="region of interest" description="Disordered" evidence="7">
    <location>
        <begin position="644"/>
        <end position="687"/>
    </location>
</feature>
<keyword evidence="3 5" id="KW-0863">Zinc-finger</keyword>
<dbReference type="Gene3D" id="4.10.60.10">
    <property type="entry name" value="Zinc finger, CCHC-type"/>
    <property type="match status" value="2"/>
</dbReference>
<feature type="region of interest" description="Disordered" evidence="7">
    <location>
        <begin position="40"/>
        <end position="61"/>
    </location>
</feature>
<feature type="domain" description="CCHC-type" evidence="8">
    <location>
        <begin position="1209"/>
        <end position="1224"/>
    </location>
</feature>
<evidence type="ECO:0000256" key="3">
    <source>
        <dbReference type="ARBA" id="ARBA00022771"/>
    </source>
</evidence>
<evidence type="ECO:0000259" key="8">
    <source>
        <dbReference type="PROSITE" id="PS50158"/>
    </source>
</evidence>
<dbReference type="PANTHER" id="PTHR47103">
    <property type="entry name" value="DNA-BINDING PROTEIN"/>
    <property type="match status" value="1"/>
</dbReference>
<feature type="region of interest" description="Disordered" evidence="7">
    <location>
        <begin position="82"/>
        <end position="152"/>
    </location>
</feature>
<keyword evidence="10" id="KW-1185">Reference proteome</keyword>
<protein>
    <recommendedName>
        <fullName evidence="8">CCHC-type domain-containing protein</fullName>
    </recommendedName>
</protein>
<dbReference type="EMBL" id="OV651820">
    <property type="protein sequence ID" value="CAH1114657.1"/>
    <property type="molecule type" value="Genomic_DNA"/>
</dbReference>
<evidence type="ECO:0000256" key="5">
    <source>
        <dbReference type="PROSITE-ProRule" id="PRU00047"/>
    </source>
</evidence>
<feature type="coiled-coil region" evidence="6">
    <location>
        <begin position="697"/>
        <end position="776"/>
    </location>
</feature>
<keyword evidence="6" id="KW-0175">Coiled coil</keyword>
<dbReference type="OrthoDB" id="10050052at2759"/>
<feature type="compositionally biased region" description="Basic and acidic residues" evidence="7">
    <location>
        <begin position="140"/>
        <end position="152"/>
    </location>
</feature>
<evidence type="ECO:0000313" key="10">
    <source>
        <dbReference type="Proteomes" id="UP001153636"/>
    </source>
</evidence>
<reference evidence="9" key="1">
    <citation type="submission" date="2022-01" db="EMBL/GenBank/DDBJ databases">
        <authorList>
            <person name="King R."/>
        </authorList>
    </citation>
    <scope>NUCLEOTIDE SEQUENCE</scope>
</reference>
<feature type="coiled-coil region" evidence="6">
    <location>
        <begin position="808"/>
        <end position="835"/>
    </location>
</feature>
<keyword evidence="1" id="KW-0479">Metal-binding</keyword>
<evidence type="ECO:0000313" key="9">
    <source>
        <dbReference type="EMBL" id="CAH1114657.1"/>
    </source>
</evidence>
<gene>
    <name evidence="9" type="ORF">PSYICH_LOCUS14412</name>
</gene>